<dbReference type="InterPro" id="IPR005754">
    <property type="entry name" value="Sortase"/>
</dbReference>
<reference evidence="5" key="1">
    <citation type="journal article" date="2019" name="Int. J. Syst. Evol. Microbiol.">
        <title>The Global Catalogue of Microorganisms (GCM) 10K type strain sequencing project: providing services to taxonomists for standard genome sequencing and annotation.</title>
        <authorList>
            <consortium name="The Broad Institute Genomics Platform"/>
            <consortium name="The Broad Institute Genome Sequencing Center for Infectious Disease"/>
            <person name="Wu L."/>
            <person name="Ma J."/>
        </authorList>
    </citation>
    <scope>NUCLEOTIDE SEQUENCE [LARGE SCALE GENOMIC DNA]</scope>
    <source>
        <strain evidence="5">TISTR 1514</strain>
    </source>
</reference>
<keyword evidence="5" id="KW-1185">Reference proteome</keyword>
<organism evidence="4 5">
    <name type="scientific">Gulosibacter faecalis</name>
    <dbReference type="NCBI Taxonomy" id="272240"/>
    <lineage>
        <taxon>Bacteria</taxon>
        <taxon>Bacillati</taxon>
        <taxon>Actinomycetota</taxon>
        <taxon>Actinomycetes</taxon>
        <taxon>Micrococcales</taxon>
        <taxon>Microbacteriaceae</taxon>
        <taxon>Gulosibacter</taxon>
    </lineage>
</organism>
<evidence type="ECO:0000313" key="4">
    <source>
        <dbReference type="EMBL" id="MFD2757501.1"/>
    </source>
</evidence>
<protein>
    <submittedName>
        <fullName evidence="4">Class E sortase</fullName>
    </submittedName>
</protein>
<sequence length="267" mass="29710">MSLPDAPDTRRARREARRKRAQRITVTGVLGELLLTAGLGTLAFMGWKYWLNDVIQGNEQNSAGGELSQQFEEEYEQAPDPELDEAGIPVRTTPTESAEPFAVLYVPAFGKDYSRTIATDITQYGVLDHYVGYYMESDAPGAVGTFAVAGHRLAYGAPMQNIPNLQVGDHAYVETVDGWYEYEYRSGEYVDPYEVSILSDVPRYPDETSSDRILLMMTCNPIYSVAERVVSYSVFVDFTPRSEGAPDEIADVVNERTANDGQDTGRE</sequence>
<dbReference type="InterPro" id="IPR042003">
    <property type="entry name" value="Sortase_E"/>
</dbReference>
<gene>
    <name evidence="4" type="ORF">ACFSW7_03795</name>
</gene>
<keyword evidence="1" id="KW-0378">Hydrolase</keyword>
<dbReference type="EMBL" id="JBHUNE010000003">
    <property type="protein sequence ID" value="MFD2757501.1"/>
    <property type="molecule type" value="Genomic_DNA"/>
</dbReference>
<feature type="region of interest" description="Disordered" evidence="2">
    <location>
        <begin position="246"/>
        <end position="267"/>
    </location>
</feature>
<dbReference type="RefSeq" id="WP_019618045.1">
    <property type="nucleotide sequence ID" value="NZ_JBHUNE010000003.1"/>
</dbReference>
<evidence type="ECO:0000256" key="3">
    <source>
        <dbReference type="SAM" id="Phobius"/>
    </source>
</evidence>
<dbReference type="Proteomes" id="UP001597492">
    <property type="component" value="Unassembled WGS sequence"/>
</dbReference>
<evidence type="ECO:0000313" key="5">
    <source>
        <dbReference type="Proteomes" id="UP001597492"/>
    </source>
</evidence>
<comment type="caution">
    <text evidence="4">The sequence shown here is derived from an EMBL/GenBank/DDBJ whole genome shotgun (WGS) entry which is preliminary data.</text>
</comment>
<proteinExistence type="predicted"/>
<keyword evidence="3" id="KW-0472">Membrane</keyword>
<dbReference type="InterPro" id="IPR053465">
    <property type="entry name" value="Sortase_Class_E"/>
</dbReference>
<feature type="transmembrane region" description="Helical" evidence="3">
    <location>
        <begin position="21"/>
        <end position="47"/>
    </location>
</feature>
<accession>A0ABW5UV04</accession>
<dbReference type="SUPFAM" id="SSF63817">
    <property type="entry name" value="Sortase"/>
    <property type="match status" value="1"/>
</dbReference>
<name>A0ABW5UV04_9MICO</name>
<dbReference type="Gene3D" id="2.40.260.10">
    <property type="entry name" value="Sortase"/>
    <property type="match status" value="1"/>
</dbReference>
<feature type="compositionally biased region" description="Polar residues" evidence="2">
    <location>
        <begin position="61"/>
        <end position="70"/>
    </location>
</feature>
<dbReference type="InterPro" id="IPR023365">
    <property type="entry name" value="Sortase_dom-sf"/>
</dbReference>
<keyword evidence="3" id="KW-1133">Transmembrane helix</keyword>
<dbReference type="Pfam" id="PF04203">
    <property type="entry name" value="Sortase"/>
    <property type="match status" value="1"/>
</dbReference>
<evidence type="ECO:0000256" key="2">
    <source>
        <dbReference type="SAM" id="MobiDB-lite"/>
    </source>
</evidence>
<feature type="compositionally biased region" description="Basic and acidic residues" evidence="2">
    <location>
        <begin position="253"/>
        <end position="267"/>
    </location>
</feature>
<feature type="region of interest" description="Disordered" evidence="2">
    <location>
        <begin position="61"/>
        <end position="86"/>
    </location>
</feature>
<dbReference type="CDD" id="cd05830">
    <property type="entry name" value="Sortase_E"/>
    <property type="match status" value="1"/>
</dbReference>
<dbReference type="NCBIfam" id="NF033747">
    <property type="entry name" value="class_E_sortase"/>
    <property type="match status" value="1"/>
</dbReference>
<keyword evidence="3" id="KW-0812">Transmembrane</keyword>
<feature type="compositionally biased region" description="Acidic residues" evidence="2">
    <location>
        <begin position="71"/>
        <end position="85"/>
    </location>
</feature>
<evidence type="ECO:0000256" key="1">
    <source>
        <dbReference type="ARBA" id="ARBA00022801"/>
    </source>
</evidence>